<keyword evidence="4" id="KW-0808">Transferase</keyword>
<protein>
    <submittedName>
        <fullName evidence="12">Uncharacterized protein</fullName>
    </submittedName>
</protein>
<sequence>MESPLHALPSEPSLPSHRSHLSRHPHHPHHSRLPAPRLDVPRNHNSSLRNRTAGLFRSVPLFMREEDPQRLLRHKPPYGYRFGTFRADELRKKRANATLPARRAYGSCAVVGSSGTLLRSRRGAEIDAHDSVIRINAAPLPPKLHAWTGSRTTIRVFASPHAGSNSHFKEEALFPRQQTMLVVCDRPYVYSCQNVLFATRKPNWHGINPIFYAAVRRQTDKRKHAIPLTGVVAVAAATRLCSSVDVYGLSTMEYQSQTKKTCFYYWMCSSTDKWYHSRPGDSQFHDFKGNARALLRWNASGIIRLRS</sequence>
<dbReference type="GO" id="GO:0000139">
    <property type="term" value="C:Golgi membrane"/>
    <property type="evidence" value="ECO:0007669"/>
    <property type="project" value="UniProtKB-SubCell"/>
</dbReference>
<keyword evidence="9" id="KW-0472">Membrane</keyword>
<keyword evidence="13" id="KW-1185">Reference proteome</keyword>
<dbReference type="PANTHER" id="PTHR11987">
    <property type="entry name" value="ALPHA-2,8-SIALYLTRANSFERASE"/>
    <property type="match status" value="1"/>
</dbReference>
<dbReference type="Proteomes" id="UP001515480">
    <property type="component" value="Unassembled WGS sequence"/>
</dbReference>
<dbReference type="Pfam" id="PF00777">
    <property type="entry name" value="Glyco_transf_29"/>
    <property type="match status" value="1"/>
</dbReference>
<comment type="similarity">
    <text evidence="2">Belongs to the glycosyltransferase 29 family.</text>
</comment>
<evidence type="ECO:0000256" key="5">
    <source>
        <dbReference type="ARBA" id="ARBA00022692"/>
    </source>
</evidence>
<evidence type="ECO:0000256" key="7">
    <source>
        <dbReference type="ARBA" id="ARBA00022989"/>
    </source>
</evidence>
<evidence type="ECO:0000256" key="9">
    <source>
        <dbReference type="ARBA" id="ARBA00023136"/>
    </source>
</evidence>
<accession>A0AB34JG74</accession>
<dbReference type="PANTHER" id="PTHR11987:SF36">
    <property type="entry name" value="SIA-ALPHA-2,3-GAL-BETA-1,4-GLCNAC-R:ALPHA 2,8-SIALYLTRANSFERASE"/>
    <property type="match status" value="1"/>
</dbReference>
<evidence type="ECO:0000256" key="2">
    <source>
        <dbReference type="ARBA" id="ARBA00006003"/>
    </source>
</evidence>
<dbReference type="InterPro" id="IPR038578">
    <property type="entry name" value="GT29-like_sf"/>
</dbReference>
<comment type="subcellular location">
    <subcellularLocation>
        <location evidence="1">Golgi apparatus membrane</location>
        <topology evidence="1">Single-pass type II membrane protein</topology>
    </subcellularLocation>
</comment>
<feature type="region of interest" description="Disordered" evidence="11">
    <location>
        <begin position="1"/>
        <end position="51"/>
    </location>
</feature>
<name>A0AB34JG74_PRYPA</name>
<evidence type="ECO:0000256" key="8">
    <source>
        <dbReference type="ARBA" id="ARBA00023034"/>
    </source>
</evidence>
<evidence type="ECO:0000256" key="6">
    <source>
        <dbReference type="ARBA" id="ARBA00022968"/>
    </source>
</evidence>
<keyword evidence="8" id="KW-0333">Golgi apparatus</keyword>
<dbReference type="InterPro" id="IPR050943">
    <property type="entry name" value="Glycosyltr_29_Sialyltrsf"/>
</dbReference>
<evidence type="ECO:0000313" key="12">
    <source>
        <dbReference type="EMBL" id="KAL1520549.1"/>
    </source>
</evidence>
<keyword evidence="6" id="KW-0735">Signal-anchor</keyword>
<feature type="compositionally biased region" description="Basic residues" evidence="11">
    <location>
        <begin position="17"/>
        <end position="32"/>
    </location>
</feature>
<proteinExistence type="inferred from homology"/>
<dbReference type="EMBL" id="JBGBPQ010000008">
    <property type="protein sequence ID" value="KAL1520549.1"/>
    <property type="molecule type" value="Genomic_DNA"/>
</dbReference>
<keyword evidence="5" id="KW-0812">Transmembrane</keyword>
<dbReference type="Gene3D" id="3.90.1480.20">
    <property type="entry name" value="Glycosyl transferase family 29"/>
    <property type="match status" value="1"/>
</dbReference>
<gene>
    <name evidence="12" type="ORF">AB1Y20_022125</name>
</gene>
<evidence type="ECO:0000256" key="3">
    <source>
        <dbReference type="ARBA" id="ARBA00022676"/>
    </source>
</evidence>
<comment type="caution">
    <text evidence="12">The sequence shown here is derived from an EMBL/GenBank/DDBJ whole genome shotgun (WGS) entry which is preliminary data.</text>
</comment>
<evidence type="ECO:0000256" key="4">
    <source>
        <dbReference type="ARBA" id="ARBA00022679"/>
    </source>
</evidence>
<reference evidence="12 13" key="1">
    <citation type="journal article" date="2024" name="Science">
        <title>Giant polyketide synthase enzymes in the biosynthesis of giant marine polyether toxins.</title>
        <authorList>
            <person name="Fallon T.R."/>
            <person name="Shende V.V."/>
            <person name="Wierzbicki I.H."/>
            <person name="Pendleton A.L."/>
            <person name="Watervoot N.F."/>
            <person name="Auber R.P."/>
            <person name="Gonzalez D.J."/>
            <person name="Wisecaver J.H."/>
            <person name="Moore B.S."/>
        </authorList>
    </citation>
    <scope>NUCLEOTIDE SEQUENCE [LARGE SCALE GENOMIC DNA]</scope>
    <source>
        <strain evidence="12 13">12B1</strain>
    </source>
</reference>
<dbReference type="AlphaFoldDB" id="A0AB34JG74"/>
<organism evidence="12 13">
    <name type="scientific">Prymnesium parvum</name>
    <name type="common">Toxic golden alga</name>
    <dbReference type="NCBI Taxonomy" id="97485"/>
    <lineage>
        <taxon>Eukaryota</taxon>
        <taxon>Haptista</taxon>
        <taxon>Haptophyta</taxon>
        <taxon>Prymnesiophyceae</taxon>
        <taxon>Prymnesiales</taxon>
        <taxon>Prymnesiaceae</taxon>
        <taxon>Prymnesium</taxon>
    </lineage>
</organism>
<dbReference type="GO" id="GO:0008373">
    <property type="term" value="F:sialyltransferase activity"/>
    <property type="evidence" value="ECO:0007669"/>
    <property type="project" value="InterPro"/>
</dbReference>
<dbReference type="InterPro" id="IPR001675">
    <property type="entry name" value="Glyco_trans_29"/>
</dbReference>
<evidence type="ECO:0000256" key="1">
    <source>
        <dbReference type="ARBA" id="ARBA00004323"/>
    </source>
</evidence>
<keyword evidence="3" id="KW-0328">Glycosyltransferase</keyword>
<keyword evidence="7" id="KW-1133">Transmembrane helix</keyword>
<evidence type="ECO:0000313" key="13">
    <source>
        <dbReference type="Proteomes" id="UP001515480"/>
    </source>
</evidence>
<evidence type="ECO:0000256" key="11">
    <source>
        <dbReference type="SAM" id="MobiDB-lite"/>
    </source>
</evidence>
<evidence type="ECO:0000256" key="10">
    <source>
        <dbReference type="ARBA" id="ARBA00023180"/>
    </source>
</evidence>
<keyword evidence="10" id="KW-0325">Glycoprotein</keyword>